<proteinExistence type="predicted"/>
<protein>
    <submittedName>
        <fullName evidence="2">SAM-dependent methyltransferase</fullName>
    </submittedName>
</protein>
<dbReference type="STRING" id="395019.BMULJ_04330"/>
<dbReference type="HOGENOM" id="CLU_037990_2_0_4"/>
<keyword evidence="3" id="KW-1185">Reference proteome</keyword>
<dbReference type="Proteomes" id="UP000008815">
    <property type="component" value="Chromosome 2"/>
</dbReference>
<dbReference type="Gene3D" id="3.40.50.150">
    <property type="entry name" value="Vaccinia Virus protein VP39"/>
    <property type="match status" value="1"/>
</dbReference>
<dbReference type="PANTHER" id="PTHR43591">
    <property type="entry name" value="METHYLTRANSFERASE"/>
    <property type="match status" value="1"/>
</dbReference>
<evidence type="ECO:0000313" key="3">
    <source>
        <dbReference type="Proteomes" id="UP000008815"/>
    </source>
</evidence>
<dbReference type="CDD" id="cd02440">
    <property type="entry name" value="AdoMet_MTases"/>
    <property type="match status" value="1"/>
</dbReference>
<sequence>MQPHDADTLFAGSIPALYDTLLVPLLFEPYAIDLAKRAAIIAPTRVLELAAGTGALTRVLARALPDGTTLVATDLNRPMLDRAAEVGTCRPVVWQQADAQRLPYGDASFDLVICQFGAMFFPDKPRAFAEAHRVLKPGGTLLFNVWDRLAENEFADTVTQTLARRYPDRPPTFLARVPHGYHDRATVEADVRAAGFSSLLYCDTVPAHSRAATPGVPAIAYCHGTPLRSELEAIGPDTLSDATTACTEAIAERFGAGPVDGKIQAHVFGASR</sequence>
<evidence type="ECO:0000259" key="1">
    <source>
        <dbReference type="Pfam" id="PF08241"/>
    </source>
</evidence>
<dbReference type="KEGG" id="bmj:BMULJ_04330"/>
<dbReference type="GO" id="GO:0008757">
    <property type="term" value="F:S-adenosylmethionine-dependent methyltransferase activity"/>
    <property type="evidence" value="ECO:0007669"/>
    <property type="project" value="InterPro"/>
</dbReference>
<dbReference type="Pfam" id="PF08241">
    <property type="entry name" value="Methyltransf_11"/>
    <property type="match status" value="1"/>
</dbReference>
<name>A0A0H3KLQ3_BURM1</name>
<dbReference type="EMBL" id="AP009386">
    <property type="protein sequence ID" value="BAG46185.1"/>
    <property type="molecule type" value="Genomic_DNA"/>
</dbReference>
<dbReference type="eggNOG" id="COG2226">
    <property type="taxonomic scope" value="Bacteria"/>
</dbReference>
<feature type="domain" description="Methyltransferase type 11" evidence="1">
    <location>
        <begin position="47"/>
        <end position="143"/>
    </location>
</feature>
<dbReference type="GO" id="GO:0032259">
    <property type="term" value="P:methylation"/>
    <property type="evidence" value="ECO:0007669"/>
    <property type="project" value="UniProtKB-KW"/>
</dbReference>
<dbReference type="InterPro" id="IPR013216">
    <property type="entry name" value="Methyltransf_11"/>
</dbReference>
<accession>A0A0H3KLQ3</accession>
<dbReference type="AlphaFoldDB" id="A0A0H3KLQ3"/>
<dbReference type="SUPFAM" id="SSF53335">
    <property type="entry name" value="S-adenosyl-L-methionine-dependent methyltransferases"/>
    <property type="match status" value="1"/>
</dbReference>
<keyword evidence="2" id="KW-0808">Transferase</keyword>
<evidence type="ECO:0000313" key="2">
    <source>
        <dbReference type="EMBL" id="BAG46185.1"/>
    </source>
</evidence>
<gene>
    <name evidence="2" type="ordered locus">BMULJ_04330</name>
</gene>
<dbReference type="PANTHER" id="PTHR43591:SF24">
    <property type="entry name" value="2-METHOXY-6-POLYPRENYL-1,4-BENZOQUINOL METHYLASE, MITOCHONDRIAL"/>
    <property type="match status" value="1"/>
</dbReference>
<keyword evidence="2" id="KW-0489">Methyltransferase</keyword>
<organism evidence="2 3">
    <name type="scientific">Burkholderia multivorans (strain ATCC 17616 / 249)</name>
    <dbReference type="NCBI Taxonomy" id="395019"/>
    <lineage>
        <taxon>Bacteria</taxon>
        <taxon>Pseudomonadati</taxon>
        <taxon>Pseudomonadota</taxon>
        <taxon>Betaproteobacteria</taxon>
        <taxon>Burkholderiales</taxon>
        <taxon>Burkholderiaceae</taxon>
        <taxon>Burkholderia</taxon>
        <taxon>Burkholderia cepacia complex</taxon>
    </lineage>
</organism>
<dbReference type="InterPro" id="IPR029063">
    <property type="entry name" value="SAM-dependent_MTases_sf"/>
</dbReference>
<reference evidence="2 3" key="1">
    <citation type="submission" date="2007-04" db="EMBL/GenBank/DDBJ databases">
        <title>Complete genome sequence of Burkholderia multivorans ATCC 17616.</title>
        <authorList>
            <person name="Ohtsubo Y."/>
            <person name="Yamashita A."/>
            <person name="Kurokawa K."/>
            <person name="Takami H."/>
            <person name="Yuhara S."/>
            <person name="Nishiyama E."/>
            <person name="Endo R."/>
            <person name="Miyazaki R."/>
            <person name="Ono A."/>
            <person name="Yano K."/>
            <person name="Ito M."/>
            <person name="Sota M."/>
            <person name="Yuji N."/>
            <person name="Hattori M."/>
            <person name="Tsuda M."/>
        </authorList>
    </citation>
    <scope>NUCLEOTIDE SEQUENCE [LARGE SCALE GENOMIC DNA]</scope>
    <source>
        <strain evidence="3">ATCC 17616 / 249</strain>
    </source>
</reference>
<dbReference type="RefSeq" id="WP_012467935.1">
    <property type="nucleotide sequence ID" value="NC_010086.1"/>
</dbReference>